<dbReference type="HOGENOM" id="CLU_021628_1_1_9"/>
<feature type="transmembrane region" description="Helical" evidence="8">
    <location>
        <begin position="33"/>
        <end position="52"/>
    </location>
</feature>
<feature type="transmembrane region" description="Helical" evidence="8">
    <location>
        <begin position="6"/>
        <end position="26"/>
    </location>
</feature>
<accession>E6LEV0</accession>
<feature type="transmembrane region" description="Helical" evidence="8">
    <location>
        <begin position="244"/>
        <end position="262"/>
    </location>
</feature>
<keyword evidence="7 8" id="KW-0472">Membrane</keyword>
<sequence>MKCMSQGLLTLLAVIPIIWLILSLGVFKMRGDLACLIGLVLTIILSMVGFHFSGKESLSAALEGIVMAFWPIIYVIIAAVFTYNASTESGGMNTIKEMLTSITGDMRILVLLLAWGFGGFLEAIAGFGTAVAIPASILAVLGMSPVKAAIICLIANTTPTAFGAIGLPVTTLAQVTGLDVKQLSFVVTLQLSILIILIPFCLVTLTGGSFRSIKGVFWITLASGLAFSIPEIIVSKYLGAELPSIAGSLICIVTIILLVKVIGPKKPKNKRHLPSRLKKELSLGCRLFSFLPLLFCLPLLYLPSMIA</sequence>
<comment type="caution">
    <text evidence="8">Lacks conserved residue(s) required for the propagation of feature annotation.</text>
</comment>
<evidence type="ECO:0000256" key="2">
    <source>
        <dbReference type="ARBA" id="ARBA00010100"/>
    </source>
</evidence>
<keyword evidence="3 8" id="KW-0813">Transport</keyword>
<keyword evidence="4 8" id="KW-1003">Cell membrane</keyword>
<evidence type="ECO:0000256" key="5">
    <source>
        <dbReference type="ARBA" id="ARBA00022692"/>
    </source>
</evidence>
<dbReference type="eggNOG" id="COG1620">
    <property type="taxonomic scope" value="Bacteria"/>
</dbReference>
<evidence type="ECO:0000256" key="4">
    <source>
        <dbReference type="ARBA" id="ARBA00022475"/>
    </source>
</evidence>
<keyword evidence="10" id="KW-1185">Reference proteome</keyword>
<proteinExistence type="inferred from homology"/>
<reference evidence="9 10" key="1">
    <citation type="submission" date="2010-12" db="EMBL/GenBank/DDBJ databases">
        <authorList>
            <person name="Muzny D."/>
            <person name="Qin X."/>
            <person name="Deng J."/>
            <person name="Jiang H."/>
            <person name="Liu Y."/>
            <person name="Qu J."/>
            <person name="Song X.-Z."/>
            <person name="Zhang L."/>
            <person name="Thornton R."/>
            <person name="Coyle M."/>
            <person name="Francisco L."/>
            <person name="Jackson L."/>
            <person name="Javaid M."/>
            <person name="Korchina V."/>
            <person name="Kovar C."/>
            <person name="Mata R."/>
            <person name="Mathew T."/>
            <person name="Ngo R."/>
            <person name="Nguyen L."/>
            <person name="Nguyen N."/>
            <person name="Okwuonu G."/>
            <person name="Ongeri F."/>
            <person name="Pham C."/>
            <person name="Simmons D."/>
            <person name="Wilczek-Boney K."/>
            <person name="Hale W."/>
            <person name="Jakkamsetti A."/>
            <person name="Pham P."/>
            <person name="Ruth R."/>
            <person name="San Lucas F."/>
            <person name="Warren J."/>
            <person name="Zhang J."/>
            <person name="Zhao Z."/>
            <person name="Zhou C."/>
            <person name="Zhu D."/>
            <person name="Lee S."/>
            <person name="Bess C."/>
            <person name="Blankenburg K."/>
            <person name="Forbes L."/>
            <person name="Fu Q."/>
            <person name="Gubbala S."/>
            <person name="Hirani K."/>
            <person name="Jayaseelan J.C."/>
            <person name="Lara F."/>
            <person name="Munidasa M."/>
            <person name="Palculict T."/>
            <person name="Patil S."/>
            <person name="Pu L.-L."/>
            <person name="Saada N."/>
            <person name="Tang L."/>
            <person name="Weissenberger G."/>
            <person name="Zhu Y."/>
            <person name="Hemphill L."/>
            <person name="Shang Y."/>
            <person name="Youmans B."/>
            <person name="Ayvaz T."/>
            <person name="Ross M."/>
            <person name="Santibanez J."/>
            <person name="Aqrawi P."/>
            <person name="Gross S."/>
            <person name="Joshi V."/>
            <person name="Fowler G."/>
            <person name="Nazareth L."/>
            <person name="Reid J."/>
            <person name="Worley K."/>
            <person name="Petrosino J."/>
            <person name="Highlander S."/>
            <person name="Gibbs R."/>
        </authorList>
    </citation>
    <scope>NUCLEOTIDE SEQUENCE [LARGE SCALE GENOMIC DNA]</scope>
    <source>
        <strain evidence="10">DSM 15952 / CCUG 50447 / LMG 22039 / TP 1.5</strain>
    </source>
</reference>
<name>E6LEV0_ENTI1</name>
<dbReference type="PANTHER" id="PTHR30003">
    <property type="entry name" value="L-LACTATE PERMEASE"/>
    <property type="match status" value="1"/>
</dbReference>
<dbReference type="Proteomes" id="UP000010296">
    <property type="component" value="Unassembled WGS sequence"/>
</dbReference>
<gene>
    <name evidence="9" type="ORF">HMPREF9088_0890</name>
</gene>
<evidence type="ECO:0000313" key="10">
    <source>
        <dbReference type="Proteomes" id="UP000010296"/>
    </source>
</evidence>
<evidence type="ECO:0000256" key="1">
    <source>
        <dbReference type="ARBA" id="ARBA00004651"/>
    </source>
</evidence>
<organism evidence="9 10">
    <name type="scientific">Enterococcus italicus (strain DSM 15952 / CCUG 50447 / LMG 22039 / TP 1.5)</name>
    <dbReference type="NCBI Taxonomy" id="888064"/>
    <lineage>
        <taxon>Bacteria</taxon>
        <taxon>Bacillati</taxon>
        <taxon>Bacillota</taxon>
        <taxon>Bacilli</taxon>
        <taxon>Lactobacillales</taxon>
        <taxon>Enterococcaceae</taxon>
        <taxon>Enterococcus</taxon>
    </lineage>
</organism>
<dbReference type="STRING" id="888064.HMPREF9088_0890"/>
<dbReference type="GO" id="GO:0005886">
    <property type="term" value="C:plasma membrane"/>
    <property type="evidence" value="ECO:0007669"/>
    <property type="project" value="UniProtKB-SubCell"/>
</dbReference>
<feature type="transmembrane region" description="Helical" evidence="8">
    <location>
        <begin position="217"/>
        <end position="238"/>
    </location>
</feature>
<dbReference type="AlphaFoldDB" id="E6LEV0"/>
<keyword evidence="5 8" id="KW-0812">Transmembrane</keyword>
<feature type="transmembrane region" description="Helical" evidence="8">
    <location>
        <begin position="183"/>
        <end position="205"/>
    </location>
</feature>
<evidence type="ECO:0000313" key="9">
    <source>
        <dbReference type="EMBL" id="EFU74301.1"/>
    </source>
</evidence>
<feature type="transmembrane region" description="Helical" evidence="8">
    <location>
        <begin position="283"/>
        <end position="302"/>
    </location>
</feature>
<keyword evidence="6 8" id="KW-1133">Transmembrane helix</keyword>
<comment type="caution">
    <text evidence="9">The sequence shown here is derived from an EMBL/GenBank/DDBJ whole genome shotgun (WGS) entry which is preliminary data.</text>
</comment>
<comment type="function">
    <text evidence="8">Uptake of L-lactate across the membrane. Can also transport D-lactate and glycolate.</text>
</comment>
<evidence type="ECO:0000256" key="3">
    <source>
        <dbReference type="ARBA" id="ARBA00022448"/>
    </source>
</evidence>
<feature type="transmembrane region" description="Helical" evidence="8">
    <location>
        <begin position="64"/>
        <end position="86"/>
    </location>
</feature>
<dbReference type="GO" id="GO:0015295">
    <property type="term" value="F:solute:proton symporter activity"/>
    <property type="evidence" value="ECO:0007669"/>
    <property type="project" value="TreeGrafter"/>
</dbReference>
<dbReference type="InterPro" id="IPR003804">
    <property type="entry name" value="Lactate_perm"/>
</dbReference>
<dbReference type="EMBL" id="AEPV01000033">
    <property type="protein sequence ID" value="EFU74301.1"/>
    <property type="molecule type" value="Genomic_DNA"/>
</dbReference>
<evidence type="ECO:0000256" key="8">
    <source>
        <dbReference type="RuleBase" id="RU365092"/>
    </source>
</evidence>
<comment type="subcellular location">
    <subcellularLocation>
        <location evidence="1 8">Cell membrane</location>
        <topology evidence="1 8">Multi-pass membrane protein</topology>
    </subcellularLocation>
</comment>
<comment type="similarity">
    <text evidence="2 8">Belongs to the lactate permease family.</text>
</comment>
<dbReference type="Pfam" id="PF02652">
    <property type="entry name" value="Lactate_perm"/>
    <property type="match status" value="1"/>
</dbReference>
<dbReference type="GO" id="GO:0015129">
    <property type="term" value="F:lactate transmembrane transporter activity"/>
    <property type="evidence" value="ECO:0007669"/>
    <property type="project" value="UniProtKB-UniRule"/>
</dbReference>
<dbReference type="PANTHER" id="PTHR30003:SF0">
    <property type="entry name" value="GLYCOLATE PERMEASE GLCA-RELATED"/>
    <property type="match status" value="1"/>
</dbReference>
<evidence type="ECO:0000256" key="6">
    <source>
        <dbReference type="ARBA" id="ARBA00022989"/>
    </source>
</evidence>
<evidence type="ECO:0000256" key="7">
    <source>
        <dbReference type="ARBA" id="ARBA00023136"/>
    </source>
</evidence>
<protein>
    <recommendedName>
        <fullName evidence="8">L-lactate permease</fullName>
    </recommendedName>
</protein>